<feature type="transmembrane region" description="Helical" evidence="8">
    <location>
        <begin position="323"/>
        <end position="339"/>
    </location>
</feature>
<feature type="transmembrane region" description="Helical" evidence="8">
    <location>
        <begin position="935"/>
        <end position="958"/>
    </location>
</feature>
<accession>A0A4R2EFD6</accession>
<feature type="transmembrane region" description="Helical" evidence="8">
    <location>
        <begin position="449"/>
        <end position="477"/>
    </location>
</feature>
<dbReference type="SUPFAM" id="SSF82866">
    <property type="entry name" value="Multidrug efflux transporter AcrB transmembrane domain"/>
    <property type="match status" value="2"/>
</dbReference>
<keyword evidence="2" id="KW-0813">Transport</keyword>
<evidence type="ECO:0000256" key="7">
    <source>
        <dbReference type="ARBA" id="ARBA00023136"/>
    </source>
</evidence>
<feature type="transmembrane region" description="Helical" evidence="8">
    <location>
        <begin position="372"/>
        <end position="397"/>
    </location>
</feature>
<protein>
    <submittedName>
        <fullName evidence="9">Multidrug efflux pump</fullName>
    </submittedName>
</protein>
<comment type="subcellular location">
    <subcellularLocation>
        <location evidence="1">Cell inner membrane</location>
        <topology evidence="1">Multi-pass membrane protein</topology>
    </subcellularLocation>
</comment>
<sequence length="1006" mass="110856">MVYSIVIVLFGFVGFSYLGIREYPSIDPPVVTVNTSYTGANADVIEAQITEPLEASINGIQGIKSLSSASSDGRSRITVEFDLGKDMESATNDVRDRVSQAIRLLPKDVDPPVVSKADADSDPVISFSVQSNKRGLLELSDLANNVLKERLQTINGVSQVAIWGEKRYAMKLELDPAKMAAYKITPSDIRTALAKENIELPAGRVEGYNMELSIRTLGRLTTVEEFNNLILKEADGSIIKLRDVGVANLKPENERSINRGKGLVPQVAIALIPQPGSNQIEIANEAYKRVEQLKRELPKDISINPVWDVTTNIRKAIFEVEETILLAFILVVLVIFFFLRSWRTTLIPIIAIPISLIGSFFVMYVAGFSINVLTLLGVVLTTGLVVDDAIVVLENIFKKIERGEDTYKASMEGTKEIFFAVLSTTITLIAVFFPIIFLEGVTGRLFREFGIVVASSILISCFVSLTLTPMMCARVLVHKKSQSKFYLLSERFFEWLSSSYQKSLTRFIHNRWLAIVIMLISLGIILFIGKMLPSELAPLEDKGRVSLMATAPEGTGFEKMDSYILNLAQVVDTIPEVESVIALTSYGGGSVNNGFIRISLVPKTERSRSQQEIAEMLSDVAKKNNFAKTFAIQEQTINTGRGGGMPVSFVIQAPNFEKLKEYLPRFLDKAQASPVFQAVDVNLKFNKPEMQIRIDRDKARSAGVTVSDISEALQLYFSGQRYGYFIMNGKQYQVIGQASRSLRDDPDDIKSIFIRSSSGALIQLGELVSTIEESTPPQRFRYNRYISATVSANPAPGKTMGQGIDEMRSIAKETLDDSFSTTLSGISQQFEESSNSLYFAFILAIVLIYLVLAAQFESFRDPLIIMFTVPLALSGALLSLWLFGQTMNIFSQIGIIVLIGIVTKNGILIVEFANQKKQEGMSLRAAAIEASALRLRPILMTSLATVFGNLPIALALGAASTSRIPLGIAVVGGLIFALVLTLYVIPALYTYMSKKTANIKHSKDLE</sequence>
<feature type="transmembrane region" description="Helical" evidence="8">
    <location>
        <begin position="964"/>
        <end position="985"/>
    </location>
</feature>
<evidence type="ECO:0000256" key="4">
    <source>
        <dbReference type="ARBA" id="ARBA00022519"/>
    </source>
</evidence>
<dbReference type="FunFam" id="3.30.70.1430:FF:000001">
    <property type="entry name" value="Efflux pump membrane transporter"/>
    <property type="match status" value="1"/>
</dbReference>
<name>A0A4R2EFD6_9BACT</name>
<dbReference type="Gene3D" id="1.20.1640.10">
    <property type="entry name" value="Multidrug efflux transporter AcrB transmembrane domain"/>
    <property type="match status" value="2"/>
</dbReference>
<dbReference type="GO" id="GO:0042910">
    <property type="term" value="F:xenobiotic transmembrane transporter activity"/>
    <property type="evidence" value="ECO:0007669"/>
    <property type="project" value="TreeGrafter"/>
</dbReference>
<evidence type="ECO:0000313" key="9">
    <source>
        <dbReference type="EMBL" id="TCN65692.1"/>
    </source>
</evidence>
<keyword evidence="5 8" id="KW-0812">Transmembrane</keyword>
<dbReference type="PRINTS" id="PR00702">
    <property type="entry name" value="ACRIFLAVINRP"/>
</dbReference>
<keyword evidence="3" id="KW-1003">Cell membrane</keyword>
<proteinExistence type="predicted"/>
<feature type="transmembrane region" description="Helical" evidence="8">
    <location>
        <begin position="837"/>
        <end position="856"/>
    </location>
</feature>
<feature type="transmembrane region" description="Helical" evidence="8">
    <location>
        <begin position="863"/>
        <end position="883"/>
    </location>
</feature>
<dbReference type="InterPro" id="IPR027463">
    <property type="entry name" value="AcrB_DN_DC_subdom"/>
</dbReference>
<evidence type="ECO:0000313" key="10">
    <source>
        <dbReference type="Proteomes" id="UP000294830"/>
    </source>
</evidence>
<dbReference type="EMBL" id="SLWB01000010">
    <property type="protein sequence ID" value="TCN65692.1"/>
    <property type="molecule type" value="Genomic_DNA"/>
</dbReference>
<comment type="caution">
    <text evidence="9">The sequence shown here is derived from an EMBL/GenBank/DDBJ whole genome shotgun (WGS) entry which is preliminary data.</text>
</comment>
<evidence type="ECO:0000256" key="6">
    <source>
        <dbReference type="ARBA" id="ARBA00022989"/>
    </source>
</evidence>
<dbReference type="PANTHER" id="PTHR32063:SF28">
    <property type="entry name" value="BLR2861 PROTEIN"/>
    <property type="match status" value="1"/>
</dbReference>
<feature type="transmembrane region" description="Helical" evidence="8">
    <location>
        <begin position="346"/>
        <end position="366"/>
    </location>
</feature>
<dbReference type="Gene3D" id="3.30.70.1320">
    <property type="entry name" value="Multidrug efflux transporter AcrB pore domain like"/>
    <property type="match status" value="1"/>
</dbReference>
<feature type="transmembrane region" description="Helical" evidence="8">
    <location>
        <begin position="417"/>
        <end position="437"/>
    </location>
</feature>
<dbReference type="Gene3D" id="3.30.70.1440">
    <property type="entry name" value="Multidrug efflux transporter AcrB pore domain"/>
    <property type="match status" value="1"/>
</dbReference>
<keyword evidence="6 8" id="KW-1133">Transmembrane helix</keyword>
<dbReference type="FunFam" id="1.20.1640.10:FF:000001">
    <property type="entry name" value="Efflux pump membrane transporter"/>
    <property type="match status" value="1"/>
</dbReference>
<dbReference type="InterPro" id="IPR001036">
    <property type="entry name" value="Acrflvin-R"/>
</dbReference>
<dbReference type="AlphaFoldDB" id="A0A4R2EFD6"/>
<evidence type="ECO:0000256" key="1">
    <source>
        <dbReference type="ARBA" id="ARBA00004429"/>
    </source>
</evidence>
<keyword evidence="10" id="KW-1185">Reference proteome</keyword>
<dbReference type="Gene3D" id="3.30.70.1430">
    <property type="entry name" value="Multidrug efflux transporter AcrB pore domain"/>
    <property type="match status" value="2"/>
</dbReference>
<dbReference type="PANTHER" id="PTHR32063">
    <property type="match status" value="1"/>
</dbReference>
<organism evidence="9 10">
    <name type="scientific">Acetobacteroides hydrogenigenes</name>
    <dbReference type="NCBI Taxonomy" id="979970"/>
    <lineage>
        <taxon>Bacteria</taxon>
        <taxon>Pseudomonadati</taxon>
        <taxon>Bacteroidota</taxon>
        <taxon>Bacteroidia</taxon>
        <taxon>Bacteroidales</taxon>
        <taxon>Rikenellaceae</taxon>
        <taxon>Acetobacteroides</taxon>
    </lineage>
</organism>
<feature type="transmembrane region" description="Helical" evidence="8">
    <location>
        <begin position="512"/>
        <end position="532"/>
    </location>
</feature>
<dbReference type="Proteomes" id="UP000294830">
    <property type="component" value="Unassembled WGS sequence"/>
</dbReference>
<dbReference type="Gene3D" id="3.30.2090.10">
    <property type="entry name" value="Multidrug efflux transporter AcrB TolC docking domain, DN and DC subdomains"/>
    <property type="match status" value="2"/>
</dbReference>
<keyword evidence="7 8" id="KW-0472">Membrane</keyword>
<dbReference type="SUPFAM" id="SSF82714">
    <property type="entry name" value="Multidrug efflux transporter AcrB TolC docking domain, DN and DC subdomains"/>
    <property type="match status" value="2"/>
</dbReference>
<evidence type="ECO:0000256" key="2">
    <source>
        <dbReference type="ARBA" id="ARBA00022448"/>
    </source>
</evidence>
<dbReference type="GO" id="GO:0005886">
    <property type="term" value="C:plasma membrane"/>
    <property type="evidence" value="ECO:0007669"/>
    <property type="project" value="UniProtKB-SubCell"/>
</dbReference>
<reference evidence="9 10" key="1">
    <citation type="submission" date="2019-03" db="EMBL/GenBank/DDBJ databases">
        <title>Genomic Encyclopedia of Archaeal and Bacterial Type Strains, Phase II (KMG-II): from individual species to whole genera.</title>
        <authorList>
            <person name="Goeker M."/>
        </authorList>
    </citation>
    <scope>NUCLEOTIDE SEQUENCE [LARGE SCALE GENOMIC DNA]</scope>
    <source>
        <strain evidence="9 10">RL-C</strain>
    </source>
</reference>
<feature type="transmembrane region" description="Helical" evidence="8">
    <location>
        <begin position="889"/>
        <end position="914"/>
    </location>
</feature>
<evidence type="ECO:0000256" key="8">
    <source>
        <dbReference type="SAM" id="Phobius"/>
    </source>
</evidence>
<keyword evidence="4" id="KW-0997">Cell inner membrane</keyword>
<evidence type="ECO:0000256" key="5">
    <source>
        <dbReference type="ARBA" id="ARBA00022692"/>
    </source>
</evidence>
<dbReference type="SUPFAM" id="SSF82693">
    <property type="entry name" value="Multidrug efflux transporter AcrB pore domain, PN1, PN2, PC1 and PC2 subdomains"/>
    <property type="match status" value="3"/>
</dbReference>
<gene>
    <name evidence="9" type="ORF">CLV25_11082</name>
</gene>
<evidence type="ECO:0000256" key="3">
    <source>
        <dbReference type="ARBA" id="ARBA00022475"/>
    </source>
</evidence>
<dbReference type="Pfam" id="PF00873">
    <property type="entry name" value="ACR_tran"/>
    <property type="match status" value="1"/>
</dbReference>